<keyword evidence="1" id="KW-0560">Oxidoreductase</keyword>
<organism evidence="1 2">
    <name type="scientific">Peteryoungia algae</name>
    <dbReference type="NCBI Taxonomy" id="2919917"/>
    <lineage>
        <taxon>Bacteria</taxon>
        <taxon>Pseudomonadati</taxon>
        <taxon>Pseudomonadota</taxon>
        <taxon>Alphaproteobacteria</taxon>
        <taxon>Hyphomicrobiales</taxon>
        <taxon>Rhizobiaceae</taxon>
        <taxon>Peteryoungia</taxon>
    </lineage>
</organism>
<keyword evidence="1" id="KW-0614">Plasmid</keyword>
<dbReference type="GO" id="GO:0004601">
    <property type="term" value="F:peroxidase activity"/>
    <property type="evidence" value="ECO:0007669"/>
    <property type="project" value="UniProtKB-KW"/>
</dbReference>
<evidence type="ECO:0000313" key="1">
    <source>
        <dbReference type="EMBL" id="MCJ8240750.1"/>
    </source>
</evidence>
<dbReference type="RefSeq" id="WP_245138067.1">
    <property type="nucleotide sequence ID" value="NZ_CP128477.1"/>
</dbReference>
<evidence type="ECO:0000313" key="2">
    <source>
        <dbReference type="Proteomes" id="UP001522662"/>
    </source>
</evidence>
<name>A0ABT0D5S2_9HYPH</name>
<dbReference type="Proteomes" id="UP001522662">
    <property type="component" value="Unassembled WGS sequence"/>
</dbReference>
<comment type="caution">
    <text evidence="1">The sequence shown here is derived from an EMBL/GenBank/DDBJ whole genome shotgun (WGS) entry which is preliminary data.</text>
</comment>
<proteinExistence type="predicted"/>
<accession>A0ABT0D5S2</accession>
<protein>
    <submittedName>
        <fullName evidence="1">Peroxidase family protein</fullName>
    </submittedName>
</protein>
<keyword evidence="2" id="KW-1185">Reference proteome</keyword>
<reference evidence="1 2" key="1">
    <citation type="submission" date="2022-03" db="EMBL/GenBank/DDBJ databases">
        <title>Rhizobium SSM4.3 sp. nov., isolated from Sediment (Gouqi Island).</title>
        <authorList>
            <person name="Chen G."/>
        </authorList>
    </citation>
    <scope>NUCLEOTIDE SEQUENCE [LARGE SCALE GENOMIC DNA]</scope>
    <source>
        <strain evidence="1 2">SSM4.3</strain>
        <plasmid evidence="1">unnamed</plasmid>
    </source>
</reference>
<dbReference type="EMBL" id="JALAYX010000010">
    <property type="protein sequence ID" value="MCJ8240750.1"/>
    <property type="molecule type" value="Genomic_DNA"/>
</dbReference>
<gene>
    <name evidence="1" type="ORF">MKJ03_20700</name>
</gene>
<keyword evidence="1" id="KW-0575">Peroxidase</keyword>
<geneLocation type="plasmid" evidence="1">
    <name>unnamed</name>
</geneLocation>
<sequence length="123" mass="13604">MVQVNQHDLEFILRQIKIAEANSVAHSGNNARALTNIWVDELGNVVSEGTPGSTLAISAEHVPYGLRTVDGSFNNLGAGRENWGAVDQPFLDLLGDEWRATDGDTFQRWRRLNRVWDAVVSST</sequence>